<reference evidence="2 3" key="1">
    <citation type="submission" date="2020-08" db="EMBL/GenBank/DDBJ databases">
        <title>Genome public.</title>
        <authorList>
            <person name="Liu C."/>
            <person name="Sun Q."/>
        </authorList>
    </citation>
    <scope>NUCLEOTIDE SEQUENCE [LARGE SCALE GENOMIC DNA]</scope>
    <source>
        <strain evidence="2 3">NSJ-10</strain>
    </source>
</reference>
<evidence type="ECO:0000313" key="3">
    <source>
        <dbReference type="Proteomes" id="UP000615234"/>
    </source>
</evidence>
<proteinExistence type="predicted"/>
<dbReference type="AlphaFoldDB" id="A0A8I0DTL7"/>
<protein>
    <submittedName>
        <fullName evidence="2">Uncharacterized protein</fullName>
    </submittedName>
</protein>
<dbReference type="Proteomes" id="UP000615234">
    <property type="component" value="Unassembled WGS sequence"/>
</dbReference>
<evidence type="ECO:0000313" key="2">
    <source>
        <dbReference type="EMBL" id="MBC5662529.1"/>
    </source>
</evidence>
<keyword evidence="3" id="KW-1185">Reference proteome</keyword>
<name>A0A8I0DTL7_9FIRM</name>
<feature type="chain" id="PRO_5039497266" evidence="1">
    <location>
        <begin position="26"/>
        <end position="131"/>
    </location>
</feature>
<dbReference type="EMBL" id="JACOOX010000003">
    <property type="protein sequence ID" value="MBC5662529.1"/>
    <property type="molecule type" value="Genomic_DNA"/>
</dbReference>
<evidence type="ECO:0000256" key="1">
    <source>
        <dbReference type="SAM" id="SignalP"/>
    </source>
</evidence>
<gene>
    <name evidence="2" type="ORF">H8S09_06405</name>
</gene>
<organism evidence="2 3">
    <name type="scientific">Coprococcus hominis</name>
    <name type="common">ex Liu et al. 2022</name>
    <dbReference type="NCBI Taxonomy" id="2763039"/>
    <lineage>
        <taxon>Bacteria</taxon>
        <taxon>Bacillati</taxon>
        <taxon>Bacillota</taxon>
        <taxon>Clostridia</taxon>
        <taxon>Lachnospirales</taxon>
        <taxon>Lachnospiraceae</taxon>
        <taxon>Coprococcus</taxon>
    </lineage>
</organism>
<comment type="caution">
    <text evidence="2">The sequence shown here is derived from an EMBL/GenBank/DDBJ whole genome shotgun (WGS) entry which is preliminary data.</text>
</comment>
<accession>A0A8I0DTL7</accession>
<feature type="signal peptide" evidence="1">
    <location>
        <begin position="1"/>
        <end position="25"/>
    </location>
</feature>
<dbReference type="RefSeq" id="WP_186847560.1">
    <property type="nucleotide sequence ID" value="NZ_JACOOX010000003.1"/>
</dbReference>
<sequence>MKKIKRNIILLACCITLFSSFVVSATSASNSITNGAATLTGSARMYDYSKKKDNCIMTAALGGGKATEATSGSISGKIQGIDVKVKRMNTGNLNKKNKSYSDSKIVSDAYCVFTVTISLKGADSKEIYAHD</sequence>
<keyword evidence="1" id="KW-0732">Signal</keyword>